<evidence type="ECO:0000313" key="4">
    <source>
        <dbReference type="Proteomes" id="UP001517247"/>
    </source>
</evidence>
<dbReference type="Pfam" id="PF07584">
    <property type="entry name" value="BatA"/>
    <property type="match status" value="1"/>
</dbReference>
<dbReference type="NCBIfam" id="TIGR02226">
    <property type="entry name" value="two_anch"/>
    <property type="match status" value="1"/>
</dbReference>
<dbReference type="PANTHER" id="PTHR37464:SF1">
    <property type="entry name" value="BLL2463 PROTEIN"/>
    <property type="match status" value="1"/>
</dbReference>
<feature type="transmembrane region" description="Helical" evidence="1">
    <location>
        <begin position="6"/>
        <end position="26"/>
    </location>
</feature>
<evidence type="ECO:0000313" key="3">
    <source>
        <dbReference type="EMBL" id="MFN0257258.1"/>
    </source>
</evidence>
<keyword evidence="1" id="KW-0812">Transmembrane</keyword>
<dbReference type="InterPro" id="IPR011933">
    <property type="entry name" value="Double_TM_dom"/>
</dbReference>
<feature type="transmembrane region" description="Helical" evidence="1">
    <location>
        <begin position="650"/>
        <end position="672"/>
    </location>
</feature>
<feature type="transmembrane region" description="Helical" evidence="1">
    <location>
        <begin position="56"/>
        <end position="78"/>
    </location>
</feature>
<proteinExistence type="predicted"/>
<dbReference type="SUPFAM" id="SSF52317">
    <property type="entry name" value="Class I glutamine amidotransferase-like"/>
    <property type="match status" value="1"/>
</dbReference>
<protein>
    <submittedName>
        <fullName evidence="3">BatA domain-containing protein</fullName>
    </submittedName>
</protein>
<dbReference type="Gene3D" id="3.40.50.410">
    <property type="entry name" value="von Willebrand factor, type A domain"/>
    <property type="match status" value="1"/>
</dbReference>
<dbReference type="InterPro" id="IPR029062">
    <property type="entry name" value="Class_I_gatase-like"/>
</dbReference>
<name>A0ABW9JBS2_9SPHI</name>
<evidence type="ECO:0000256" key="1">
    <source>
        <dbReference type="SAM" id="Phobius"/>
    </source>
</evidence>
<dbReference type="EMBL" id="SSHJ02000008">
    <property type="protein sequence ID" value="MFN0257258.1"/>
    <property type="molecule type" value="Genomic_DNA"/>
</dbReference>
<keyword evidence="1" id="KW-0472">Membrane</keyword>
<keyword evidence="4" id="KW-1185">Reference proteome</keyword>
<accession>A0ABW9JBS2</accession>
<gene>
    <name evidence="3" type="ORF">E6A44_016825</name>
</gene>
<reference evidence="3 4" key="1">
    <citation type="submission" date="2024-12" db="EMBL/GenBank/DDBJ databases">
        <authorList>
            <person name="Hu S."/>
        </authorList>
    </citation>
    <scope>NUCLEOTIDE SEQUENCE [LARGE SCALE GENOMIC DNA]</scope>
    <source>
        <strain evidence="3 4">THG-T11</strain>
    </source>
</reference>
<dbReference type="RefSeq" id="WP_138724327.1">
    <property type="nucleotide sequence ID" value="NZ_SSHJ02000008.1"/>
</dbReference>
<dbReference type="PANTHER" id="PTHR37464">
    <property type="entry name" value="BLL2463 PROTEIN"/>
    <property type="match status" value="1"/>
</dbReference>
<comment type="caution">
    <text evidence="3">The sequence shown here is derived from an EMBL/GenBank/DDBJ whole genome shotgun (WGS) entry which is preliminary data.</text>
</comment>
<keyword evidence="1" id="KW-1133">Transmembrane helix</keyword>
<dbReference type="InterPro" id="IPR024163">
    <property type="entry name" value="Aerotolerance_reg_N"/>
</dbReference>
<dbReference type="Proteomes" id="UP001517247">
    <property type="component" value="Unassembled WGS sequence"/>
</dbReference>
<dbReference type="InterPro" id="IPR036465">
    <property type="entry name" value="vWFA_dom_sf"/>
</dbReference>
<organism evidence="3 4">
    <name type="scientific">Pedobacter ureilyticus</name>
    <dbReference type="NCBI Taxonomy" id="1393051"/>
    <lineage>
        <taxon>Bacteria</taxon>
        <taxon>Pseudomonadati</taxon>
        <taxon>Bacteroidota</taxon>
        <taxon>Sphingobacteriia</taxon>
        <taxon>Sphingobacteriales</taxon>
        <taxon>Sphingobacteriaceae</taxon>
        <taxon>Pedobacter</taxon>
    </lineage>
</organism>
<feature type="domain" description="Aerotolerance regulator N-terminal" evidence="2">
    <location>
        <begin position="1"/>
        <end position="76"/>
    </location>
</feature>
<evidence type="ECO:0000259" key="2">
    <source>
        <dbReference type="Pfam" id="PF07584"/>
    </source>
</evidence>
<sequence>MNFLYPGFLFALLAVLIPVIIHLFNFRKFKKVYFSNVSFLKEVKEQNSSREKLKNLLILAARILAIVFLVFAFARPFINSNEETNKANGNIVSIYLDNSYSMDAVNKEGSLLDEAKRRAKEIAKSYQLNDRFQLLTNDFEGKHQRLLNAEEFVQAVDEVKISAANRNLQQVVNRQQGVFNGAANRYAYVVSDFQQNFAGTDAIKKDQSTQLALVKLSANELPNISVDSVWFLSPVHQPNTSEKIIVRLKNFGSDEAKNVPLKLTINNQQKAIGSITVAAGATAIDTLSYSGLGLGWQKGVLSIKDFPLTFDDELNFSFNVNANQQILSINGNKTANYIEALFNADPYFKLTSVSENNINYAAFSNYSLIVLNGVSQPSSGLAQELKNYLSNGGSVVVFPSTTVNPATYSSFLTTLNLPSVAGLVTEPTKVAQIELKHSLFKDVFETLPKNMDLPLANRYFTYTENSRIAKEPILQLPAGKTFLARYPMASGQIFLAATGLEETDGNLSKHPLFVPLMYKIAFESAKDQPLFYTIAKDNVITLPSVKLGANQSLKLIGDGFEVIPDISHQNGKTLLYIADQIQKSGFYNVKKADSTLAVVAFNDNRTESNMKYDSQSDLEERFGTQKVHFIDAKKENISSAIAEKNNGTELWKLCLILSLIFIAAEILLVRYFKPQVNK</sequence>